<reference evidence="3" key="1">
    <citation type="journal article" date="2019" name="Int. J. Syst. Evol. Microbiol.">
        <title>The Global Catalogue of Microorganisms (GCM) 10K type strain sequencing project: providing services to taxonomists for standard genome sequencing and annotation.</title>
        <authorList>
            <consortium name="The Broad Institute Genomics Platform"/>
            <consortium name="The Broad Institute Genome Sequencing Center for Infectious Disease"/>
            <person name="Wu L."/>
            <person name="Ma J."/>
        </authorList>
    </citation>
    <scope>NUCLEOTIDE SEQUENCE [LARGE SCALE GENOMIC DNA]</scope>
    <source>
        <strain evidence="3">CCUG 48316</strain>
    </source>
</reference>
<feature type="signal peptide" evidence="1">
    <location>
        <begin position="1"/>
        <end position="17"/>
    </location>
</feature>
<gene>
    <name evidence="2" type="ORF">ACFQE0_03860</name>
</gene>
<comment type="caution">
    <text evidence="2">The sequence shown here is derived from an EMBL/GenBank/DDBJ whole genome shotgun (WGS) entry which is preliminary data.</text>
</comment>
<keyword evidence="1" id="KW-0732">Signal</keyword>
<evidence type="ECO:0000256" key="1">
    <source>
        <dbReference type="SAM" id="SignalP"/>
    </source>
</evidence>
<keyword evidence="3" id="KW-1185">Reference proteome</keyword>
<evidence type="ECO:0000313" key="2">
    <source>
        <dbReference type="EMBL" id="MFC6788835.1"/>
    </source>
</evidence>
<dbReference type="EMBL" id="JBHSWN010000001">
    <property type="protein sequence ID" value="MFC6788835.1"/>
    <property type="molecule type" value="Genomic_DNA"/>
</dbReference>
<name>A0ABW2BGX4_9HYPH</name>
<dbReference type="RefSeq" id="WP_378967235.1">
    <property type="nucleotide sequence ID" value="NZ_JBHSWN010000001.1"/>
</dbReference>
<feature type="chain" id="PRO_5046753775" evidence="1">
    <location>
        <begin position="18"/>
        <end position="88"/>
    </location>
</feature>
<organism evidence="2 3">
    <name type="scientific">Methylobacterium komagatae</name>
    <dbReference type="NCBI Taxonomy" id="374425"/>
    <lineage>
        <taxon>Bacteria</taxon>
        <taxon>Pseudomonadati</taxon>
        <taxon>Pseudomonadota</taxon>
        <taxon>Alphaproteobacteria</taxon>
        <taxon>Hyphomicrobiales</taxon>
        <taxon>Methylobacteriaceae</taxon>
        <taxon>Methylobacterium</taxon>
    </lineage>
</organism>
<accession>A0ABW2BGX4</accession>
<sequence length="88" mass="9204">MRLACLLILMSAAPALAQPLTAGSPCGGDAFSSAQVIEHRPPRRGPLTAVPDTLCADVEPQQPQTGVQIDLYPVIVPQVGRGGRTVPY</sequence>
<protein>
    <submittedName>
        <fullName evidence="2">Uncharacterized protein</fullName>
    </submittedName>
</protein>
<proteinExistence type="predicted"/>
<dbReference type="Proteomes" id="UP001596292">
    <property type="component" value="Unassembled WGS sequence"/>
</dbReference>
<evidence type="ECO:0000313" key="3">
    <source>
        <dbReference type="Proteomes" id="UP001596292"/>
    </source>
</evidence>